<reference evidence="4 5" key="1">
    <citation type="journal article" date="2016" name="Antonie Van Leeuwenhoek">
        <title>Dongia soli sp. nov., isolated from soil from Dokdo, Korea.</title>
        <authorList>
            <person name="Kim D.U."/>
            <person name="Lee H."/>
            <person name="Kim H."/>
            <person name="Kim S.G."/>
            <person name="Ka J.O."/>
        </authorList>
    </citation>
    <scope>NUCLEOTIDE SEQUENCE [LARGE SCALE GENOMIC DNA]</scope>
    <source>
        <strain evidence="4 5">D78</strain>
    </source>
</reference>
<comment type="function">
    <text evidence="2">One of several proteins that assist in the late maturation steps of the functional core of the 30S ribosomal subunit. Associates with free 30S ribosomal subunits (but not with 30S subunits that are part of 70S ribosomes or polysomes). Required for efficient processing of 16S rRNA. May interact with the 5'-terminal helix region of 16S rRNA.</text>
</comment>
<dbReference type="Pfam" id="PF02033">
    <property type="entry name" value="RBFA"/>
    <property type="match status" value="1"/>
</dbReference>
<sequence length="167" mass="17625">MTRKQKSAGTRGGAAKGGARGGSQRQLRVGEEMRHALARIIGRDVLDDPDLAHHSVTVTAVDVSPDLRNATAFVVPFGVAVDAEIDTKTMIAALNRAAGFFRGQLAREVNLRVSPQLRFRLDESFGQANRIEALLNDPVVARDLGGASEDAAASGTSDEDEDSDGAA</sequence>
<evidence type="ECO:0000256" key="3">
    <source>
        <dbReference type="SAM" id="MobiDB-lite"/>
    </source>
</evidence>
<feature type="compositionally biased region" description="Low complexity" evidence="3">
    <location>
        <begin position="145"/>
        <end position="156"/>
    </location>
</feature>
<evidence type="ECO:0000313" key="5">
    <source>
        <dbReference type="Proteomes" id="UP001279642"/>
    </source>
</evidence>
<keyword evidence="2" id="KW-0963">Cytoplasm</keyword>
<comment type="similarity">
    <text evidence="2">Belongs to the RbfA family.</text>
</comment>
<evidence type="ECO:0000256" key="1">
    <source>
        <dbReference type="ARBA" id="ARBA00022517"/>
    </source>
</evidence>
<evidence type="ECO:0000256" key="2">
    <source>
        <dbReference type="HAMAP-Rule" id="MF_00003"/>
    </source>
</evidence>
<dbReference type="HAMAP" id="MF_00003">
    <property type="entry name" value="RbfA"/>
    <property type="match status" value="1"/>
</dbReference>
<comment type="caution">
    <text evidence="4">The sequence shown here is derived from an EMBL/GenBank/DDBJ whole genome shotgun (WGS) entry which is preliminary data.</text>
</comment>
<dbReference type="InterPro" id="IPR023799">
    <property type="entry name" value="RbfA_dom_sf"/>
</dbReference>
<dbReference type="Gene3D" id="3.30.300.20">
    <property type="match status" value="1"/>
</dbReference>
<dbReference type="SUPFAM" id="SSF89919">
    <property type="entry name" value="Ribosome-binding factor A, RbfA"/>
    <property type="match status" value="1"/>
</dbReference>
<gene>
    <name evidence="2 4" type="primary">rbfA</name>
    <name evidence="4" type="ORF">SMD27_03210</name>
</gene>
<keyword evidence="1 2" id="KW-0690">Ribosome biogenesis</keyword>
<dbReference type="PANTHER" id="PTHR33515:SF1">
    <property type="entry name" value="RIBOSOME-BINDING FACTOR A, CHLOROPLASTIC-RELATED"/>
    <property type="match status" value="1"/>
</dbReference>
<feature type="region of interest" description="Disordered" evidence="3">
    <location>
        <begin position="145"/>
        <end position="167"/>
    </location>
</feature>
<accession>A0ABU5E8G6</accession>
<name>A0ABU5E8G6_9PROT</name>
<dbReference type="EMBL" id="JAXCLW010000001">
    <property type="protein sequence ID" value="MDY0881838.1"/>
    <property type="molecule type" value="Genomic_DNA"/>
</dbReference>
<dbReference type="InterPro" id="IPR000238">
    <property type="entry name" value="RbfA"/>
</dbReference>
<keyword evidence="5" id="KW-1185">Reference proteome</keyword>
<comment type="subunit">
    <text evidence="2">Monomer. Binds 30S ribosomal subunits, but not 50S ribosomal subunits or 70S ribosomes.</text>
</comment>
<feature type="region of interest" description="Disordered" evidence="3">
    <location>
        <begin position="1"/>
        <end position="27"/>
    </location>
</feature>
<dbReference type="RefSeq" id="WP_320506884.1">
    <property type="nucleotide sequence ID" value="NZ_JAXCLW010000001.1"/>
</dbReference>
<dbReference type="PROSITE" id="PS01319">
    <property type="entry name" value="RBFA"/>
    <property type="match status" value="1"/>
</dbReference>
<organism evidence="4 5">
    <name type="scientific">Dongia soli</name>
    <dbReference type="NCBI Taxonomy" id="600628"/>
    <lineage>
        <taxon>Bacteria</taxon>
        <taxon>Pseudomonadati</taxon>
        <taxon>Pseudomonadota</taxon>
        <taxon>Alphaproteobacteria</taxon>
        <taxon>Rhodospirillales</taxon>
        <taxon>Dongiaceae</taxon>
        <taxon>Dongia</taxon>
    </lineage>
</organism>
<feature type="compositionally biased region" description="Gly residues" evidence="3">
    <location>
        <begin position="10"/>
        <end position="21"/>
    </location>
</feature>
<feature type="compositionally biased region" description="Acidic residues" evidence="3">
    <location>
        <begin position="157"/>
        <end position="167"/>
    </location>
</feature>
<dbReference type="InterPro" id="IPR015946">
    <property type="entry name" value="KH_dom-like_a/b"/>
</dbReference>
<protein>
    <recommendedName>
        <fullName evidence="2">Ribosome-binding factor A</fullName>
    </recommendedName>
</protein>
<proteinExistence type="inferred from homology"/>
<dbReference type="Proteomes" id="UP001279642">
    <property type="component" value="Unassembled WGS sequence"/>
</dbReference>
<dbReference type="PANTHER" id="PTHR33515">
    <property type="entry name" value="RIBOSOME-BINDING FACTOR A, CHLOROPLASTIC-RELATED"/>
    <property type="match status" value="1"/>
</dbReference>
<dbReference type="NCBIfam" id="TIGR00082">
    <property type="entry name" value="rbfA"/>
    <property type="match status" value="1"/>
</dbReference>
<comment type="subcellular location">
    <subcellularLocation>
        <location evidence="2">Cytoplasm</location>
    </subcellularLocation>
</comment>
<dbReference type="NCBIfam" id="NF001802">
    <property type="entry name" value="PRK00521.2-5"/>
    <property type="match status" value="1"/>
</dbReference>
<evidence type="ECO:0000313" key="4">
    <source>
        <dbReference type="EMBL" id="MDY0881838.1"/>
    </source>
</evidence>
<dbReference type="InterPro" id="IPR020053">
    <property type="entry name" value="Ribosome-bd_factorA_CS"/>
</dbReference>